<accession>A0ABV9TJ96</accession>
<dbReference type="EMBL" id="JBHSIW010000013">
    <property type="protein sequence ID" value="MFC4903984.1"/>
    <property type="molecule type" value="Genomic_DNA"/>
</dbReference>
<gene>
    <name evidence="6" type="ORF">ACFPCS_10460</name>
</gene>
<dbReference type="InterPro" id="IPR047640">
    <property type="entry name" value="RpiR-like"/>
</dbReference>
<evidence type="ECO:0000259" key="4">
    <source>
        <dbReference type="PROSITE" id="PS51071"/>
    </source>
</evidence>
<dbReference type="Pfam" id="PF01380">
    <property type="entry name" value="SIS"/>
    <property type="match status" value="1"/>
</dbReference>
<evidence type="ECO:0000256" key="2">
    <source>
        <dbReference type="ARBA" id="ARBA00023125"/>
    </source>
</evidence>
<comment type="caution">
    <text evidence="6">The sequence shown here is derived from an EMBL/GenBank/DDBJ whole genome shotgun (WGS) entry which is preliminary data.</text>
</comment>
<sequence>MATTDNSLSRPSFPSEAAWLGDALPESSLSKAQQRVVDVIVRNPQLSSYAELAEIAARADVNSSTVVRAAQSLGYRGWPDLQRELRARYLAMISTEDTLAEHGEHRSPVHDALNHDIGNLRLTLEANAPSDVEAAITALAAADSITVVGLGSFAGPATVMAHLGSTMGYPIALENRGGVHLASSTNSLGEGDVLVVINMWRPVRQIVAVTEAAHQAGVGIVAITDMRRGRLAAAADHLLVVPSEGISFFQSITAATSVVYGLLAGMEAAHPDRSRAALRRTQQLWKDLDIYMD</sequence>
<evidence type="ECO:0000259" key="5">
    <source>
        <dbReference type="PROSITE" id="PS51464"/>
    </source>
</evidence>
<keyword evidence="2" id="KW-0238">DNA-binding</keyword>
<dbReference type="Pfam" id="PF01418">
    <property type="entry name" value="HTH_6"/>
    <property type="match status" value="1"/>
</dbReference>
<evidence type="ECO:0000313" key="7">
    <source>
        <dbReference type="Proteomes" id="UP001595797"/>
    </source>
</evidence>
<dbReference type="Gene3D" id="1.10.10.10">
    <property type="entry name" value="Winged helix-like DNA-binding domain superfamily/Winged helix DNA-binding domain"/>
    <property type="match status" value="1"/>
</dbReference>
<dbReference type="PROSITE" id="PS51071">
    <property type="entry name" value="HTH_RPIR"/>
    <property type="match status" value="1"/>
</dbReference>
<dbReference type="Proteomes" id="UP001595797">
    <property type="component" value="Unassembled WGS sequence"/>
</dbReference>
<evidence type="ECO:0000313" key="6">
    <source>
        <dbReference type="EMBL" id="MFC4903984.1"/>
    </source>
</evidence>
<dbReference type="RefSeq" id="WP_277551752.1">
    <property type="nucleotide sequence ID" value="NZ_JARAMH010000013.1"/>
</dbReference>
<feature type="domain" description="SIS" evidence="5">
    <location>
        <begin position="135"/>
        <end position="274"/>
    </location>
</feature>
<organism evidence="6 7">
    <name type="scientific">Kocuria oceani</name>
    <dbReference type="NCBI Taxonomy" id="988827"/>
    <lineage>
        <taxon>Bacteria</taxon>
        <taxon>Bacillati</taxon>
        <taxon>Actinomycetota</taxon>
        <taxon>Actinomycetes</taxon>
        <taxon>Micrococcales</taxon>
        <taxon>Micrococcaceae</taxon>
        <taxon>Kocuria</taxon>
    </lineage>
</organism>
<keyword evidence="1" id="KW-0805">Transcription regulation</keyword>
<reference evidence="7" key="1">
    <citation type="journal article" date="2019" name="Int. J. Syst. Evol. Microbiol.">
        <title>The Global Catalogue of Microorganisms (GCM) 10K type strain sequencing project: providing services to taxonomists for standard genome sequencing and annotation.</title>
        <authorList>
            <consortium name="The Broad Institute Genomics Platform"/>
            <consortium name="The Broad Institute Genome Sequencing Center for Infectious Disease"/>
            <person name="Wu L."/>
            <person name="Ma J."/>
        </authorList>
    </citation>
    <scope>NUCLEOTIDE SEQUENCE [LARGE SCALE GENOMIC DNA]</scope>
    <source>
        <strain evidence="7">CGMCC 4.6946</strain>
    </source>
</reference>
<evidence type="ECO:0000256" key="3">
    <source>
        <dbReference type="ARBA" id="ARBA00023163"/>
    </source>
</evidence>
<dbReference type="PROSITE" id="PS51464">
    <property type="entry name" value="SIS"/>
    <property type="match status" value="1"/>
</dbReference>
<dbReference type="CDD" id="cd05013">
    <property type="entry name" value="SIS_RpiR"/>
    <property type="match status" value="1"/>
</dbReference>
<evidence type="ECO:0000256" key="1">
    <source>
        <dbReference type="ARBA" id="ARBA00023015"/>
    </source>
</evidence>
<proteinExistence type="predicted"/>
<dbReference type="InterPro" id="IPR035472">
    <property type="entry name" value="RpiR-like_SIS"/>
</dbReference>
<dbReference type="InterPro" id="IPR001347">
    <property type="entry name" value="SIS_dom"/>
</dbReference>
<keyword evidence="7" id="KW-1185">Reference proteome</keyword>
<dbReference type="SUPFAM" id="SSF53697">
    <property type="entry name" value="SIS domain"/>
    <property type="match status" value="1"/>
</dbReference>
<dbReference type="PANTHER" id="PTHR30514">
    <property type="entry name" value="GLUCOKINASE"/>
    <property type="match status" value="1"/>
</dbReference>
<dbReference type="InterPro" id="IPR009057">
    <property type="entry name" value="Homeodomain-like_sf"/>
</dbReference>
<dbReference type="InterPro" id="IPR046348">
    <property type="entry name" value="SIS_dom_sf"/>
</dbReference>
<dbReference type="SUPFAM" id="SSF46689">
    <property type="entry name" value="Homeodomain-like"/>
    <property type="match status" value="1"/>
</dbReference>
<feature type="domain" description="HTH rpiR-type" evidence="4">
    <location>
        <begin position="16"/>
        <end position="92"/>
    </location>
</feature>
<protein>
    <submittedName>
        <fullName evidence="6">MurR/RpiR family transcriptional regulator</fullName>
    </submittedName>
</protein>
<keyword evidence="3" id="KW-0804">Transcription</keyword>
<dbReference type="Gene3D" id="3.40.50.10490">
    <property type="entry name" value="Glucose-6-phosphate isomerase like protein, domain 1"/>
    <property type="match status" value="1"/>
</dbReference>
<dbReference type="InterPro" id="IPR036388">
    <property type="entry name" value="WH-like_DNA-bd_sf"/>
</dbReference>
<dbReference type="InterPro" id="IPR000281">
    <property type="entry name" value="HTH_RpiR"/>
</dbReference>
<name>A0ABV9TJ96_9MICC</name>